<dbReference type="EMBL" id="GGEC01044785">
    <property type="protein sequence ID" value="MBX25269.1"/>
    <property type="molecule type" value="Transcribed_RNA"/>
</dbReference>
<evidence type="ECO:0000313" key="1">
    <source>
        <dbReference type="EMBL" id="MBX25269.1"/>
    </source>
</evidence>
<name>A0A2P2M4Y3_RHIMU</name>
<protein>
    <submittedName>
        <fullName evidence="1">Uncharacterized protein</fullName>
    </submittedName>
</protein>
<reference evidence="1" key="1">
    <citation type="submission" date="2018-02" db="EMBL/GenBank/DDBJ databases">
        <title>Rhizophora mucronata_Transcriptome.</title>
        <authorList>
            <person name="Meera S.P."/>
            <person name="Sreeshan A."/>
            <person name="Augustine A."/>
        </authorList>
    </citation>
    <scope>NUCLEOTIDE SEQUENCE</scope>
    <source>
        <tissue evidence="1">Leaf</tissue>
    </source>
</reference>
<dbReference type="AlphaFoldDB" id="A0A2P2M4Y3"/>
<proteinExistence type="predicted"/>
<sequence>MMHFQNLVEEGTHQCQGQGEGGWLKDALGELQAIQMKQVAQELAEHKELGLQLGQSQRVVGHYLEVEFEVEWVVLTIHQLLELLHIAWAQDGEHDSVIYLEADPSGKMVMLQKMEAAGHQSLKISLAETWQK</sequence>
<organism evidence="1">
    <name type="scientific">Rhizophora mucronata</name>
    <name type="common">Asiatic mangrove</name>
    <dbReference type="NCBI Taxonomy" id="61149"/>
    <lineage>
        <taxon>Eukaryota</taxon>
        <taxon>Viridiplantae</taxon>
        <taxon>Streptophyta</taxon>
        <taxon>Embryophyta</taxon>
        <taxon>Tracheophyta</taxon>
        <taxon>Spermatophyta</taxon>
        <taxon>Magnoliopsida</taxon>
        <taxon>eudicotyledons</taxon>
        <taxon>Gunneridae</taxon>
        <taxon>Pentapetalae</taxon>
        <taxon>rosids</taxon>
        <taxon>fabids</taxon>
        <taxon>Malpighiales</taxon>
        <taxon>Rhizophoraceae</taxon>
        <taxon>Rhizophora</taxon>
    </lineage>
</organism>
<accession>A0A2P2M4Y3</accession>